<dbReference type="Pfam" id="PF08239">
    <property type="entry name" value="SH3_3"/>
    <property type="match status" value="1"/>
</dbReference>
<feature type="domain" description="SH3b" evidence="2">
    <location>
        <begin position="28"/>
        <end position="93"/>
    </location>
</feature>
<dbReference type="Gene3D" id="3.40.50.1110">
    <property type="entry name" value="SGNH hydrolase"/>
    <property type="match status" value="1"/>
</dbReference>
<name>A0A2M8PCY8_9CHLR</name>
<accession>A0A2M8PCY8</accession>
<evidence type="ECO:0000256" key="1">
    <source>
        <dbReference type="SAM" id="SignalP"/>
    </source>
</evidence>
<evidence type="ECO:0000313" key="4">
    <source>
        <dbReference type="Proteomes" id="UP000229681"/>
    </source>
</evidence>
<dbReference type="InterPro" id="IPR036514">
    <property type="entry name" value="SGNH_hydro_sf"/>
</dbReference>
<reference evidence="3 4" key="1">
    <citation type="submission" date="2017-11" db="EMBL/GenBank/DDBJ databases">
        <title>Evolution of Phototrophy in the Chloroflexi Phylum Driven by Horizontal Gene Transfer.</title>
        <authorList>
            <person name="Ward L.M."/>
            <person name="Hemp J."/>
            <person name="Shih P.M."/>
            <person name="Mcglynn S.E."/>
            <person name="Fischer W."/>
        </authorList>
    </citation>
    <scope>NUCLEOTIDE SEQUENCE [LARGE SCALE GENOMIC DNA]</scope>
    <source>
        <strain evidence="3">JP3_13</strain>
    </source>
</reference>
<dbReference type="SMART" id="SM00287">
    <property type="entry name" value="SH3b"/>
    <property type="match status" value="1"/>
</dbReference>
<evidence type="ECO:0000313" key="3">
    <source>
        <dbReference type="EMBL" id="PJF35413.1"/>
    </source>
</evidence>
<dbReference type="AlphaFoldDB" id="A0A2M8PCY8"/>
<dbReference type="Proteomes" id="UP000229681">
    <property type="component" value="Unassembled WGS sequence"/>
</dbReference>
<dbReference type="EMBL" id="PGTM01000159">
    <property type="protein sequence ID" value="PJF35413.1"/>
    <property type="molecule type" value="Genomic_DNA"/>
</dbReference>
<dbReference type="Gene3D" id="2.30.30.40">
    <property type="entry name" value="SH3 Domains"/>
    <property type="match status" value="1"/>
</dbReference>
<dbReference type="InterPro" id="IPR003646">
    <property type="entry name" value="SH3-like_bac-type"/>
</dbReference>
<evidence type="ECO:0000259" key="2">
    <source>
        <dbReference type="SMART" id="SM00287"/>
    </source>
</evidence>
<feature type="signal peptide" evidence="1">
    <location>
        <begin position="1"/>
        <end position="25"/>
    </location>
</feature>
<gene>
    <name evidence="3" type="ORF">CUN49_10705</name>
</gene>
<organism evidence="3 4">
    <name type="scientific">Candidatus Thermofonsia Clade 1 bacterium</name>
    <dbReference type="NCBI Taxonomy" id="2364210"/>
    <lineage>
        <taxon>Bacteria</taxon>
        <taxon>Bacillati</taxon>
        <taxon>Chloroflexota</taxon>
        <taxon>Candidatus Thermofontia</taxon>
        <taxon>Candidatus Thermofonsia Clade 1</taxon>
    </lineage>
</organism>
<sequence>MRKVFLTSVVFLLIVAAALPHSAAAQEGEVAYAWTETQTNIRTGPGTNYEIITTLGIGVQLIIEARNEDTSWILLRGENGLRGWGKTRLFRLSGNVQLQRLPISTEILNRAQVAGAGPSDNVRPPNVSGTAPLNAPFVPQITPAVRAAMRAVVARGRAMGNNPRVFSKVGDCMTDHPQFLNPFAWGQYNLGEYGYLQATIDYFNVKPREDVGSSWDANSVAANNGFNSSAVRESQWADPTRCLPNERPLACEYRLNKPAVAVIMFGIADVLVMSPQQFYRFMRNIVEDSLAAGVVPLLSTFPENPSVPQLSRQVNQMVLALAREKRVPVMNFADAVKNLPNGGLEADGIHLSLPPGLATVFTPENLQYGMTVRNLLVLQSLDVIRRQILN</sequence>
<comment type="caution">
    <text evidence="3">The sequence shown here is derived from an EMBL/GenBank/DDBJ whole genome shotgun (WGS) entry which is preliminary data.</text>
</comment>
<dbReference type="CDD" id="cd00229">
    <property type="entry name" value="SGNH_hydrolase"/>
    <property type="match status" value="1"/>
</dbReference>
<dbReference type="SUPFAM" id="SSF52266">
    <property type="entry name" value="SGNH hydrolase"/>
    <property type="match status" value="1"/>
</dbReference>
<proteinExistence type="predicted"/>
<keyword evidence="1" id="KW-0732">Signal</keyword>
<feature type="chain" id="PRO_5030053688" description="SH3b domain-containing protein" evidence="1">
    <location>
        <begin position="26"/>
        <end position="390"/>
    </location>
</feature>
<protein>
    <recommendedName>
        <fullName evidence="2">SH3b domain-containing protein</fullName>
    </recommendedName>
</protein>